<evidence type="ECO:0000313" key="1">
    <source>
        <dbReference type="EMBL" id="EGI70776.1"/>
    </source>
</evidence>
<name>F4W4V6_ACREC</name>
<proteinExistence type="predicted"/>
<protein>
    <submittedName>
        <fullName evidence="1">Uncharacterized protein</fullName>
    </submittedName>
</protein>
<dbReference type="EMBL" id="GL887564">
    <property type="protein sequence ID" value="EGI70776.1"/>
    <property type="molecule type" value="Genomic_DNA"/>
</dbReference>
<dbReference type="AlphaFoldDB" id="F4W4V6"/>
<dbReference type="InParanoid" id="F4W4V6"/>
<evidence type="ECO:0000313" key="2">
    <source>
        <dbReference type="Proteomes" id="UP000007755"/>
    </source>
</evidence>
<dbReference type="Proteomes" id="UP000007755">
    <property type="component" value="Unassembled WGS sequence"/>
</dbReference>
<organism evidence="2">
    <name type="scientific">Acromyrmex echinatior</name>
    <name type="common">Panamanian leafcutter ant</name>
    <name type="synonym">Acromyrmex octospinosus echinatior</name>
    <dbReference type="NCBI Taxonomy" id="103372"/>
    <lineage>
        <taxon>Eukaryota</taxon>
        <taxon>Metazoa</taxon>
        <taxon>Ecdysozoa</taxon>
        <taxon>Arthropoda</taxon>
        <taxon>Hexapoda</taxon>
        <taxon>Insecta</taxon>
        <taxon>Pterygota</taxon>
        <taxon>Neoptera</taxon>
        <taxon>Endopterygota</taxon>
        <taxon>Hymenoptera</taxon>
        <taxon>Apocrita</taxon>
        <taxon>Aculeata</taxon>
        <taxon>Formicoidea</taxon>
        <taxon>Formicidae</taxon>
        <taxon>Myrmicinae</taxon>
        <taxon>Acromyrmex</taxon>
    </lineage>
</organism>
<reference evidence="1" key="1">
    <citation type="submission" date="2011-02" db="EMBL/GenBank/DDBJ databases">
        <title>The genome of the leaf-cutting ant Acromyrmex echinatior suggests key adaptations to social evolution and fungus farming.</title>
        <authorList>
            <person name="Nygaard S."/>
            <person name="Zhang G."/>
        </authorList>
    </citation>
    <scope>NUCLEOTIDE SEQUENCE</scope>
</reference>
<keyword evidence="2" id="KW-1185">Reference proteome</keyword>
<gene>
    <name evidence="1" type="ORF">G5I_00434</name>
</gene>
<sequence>MLATLVDSYLMTTLGHHWINVSIMLAIGCHSNHGATSAQIPMNSGQIFAAIGPALSQCWQHVGNRLLCQSWRDSEPSYANQLLLNDDFRGNVGSISATGCHTNHGMTSAQAMLADSYLKTVLGYRRVNVGLTLAYVGNWLSYDNHGATLTQTRAAHTVQLDTLQMHTVQLHTVQLHIVQLDTVYLHIVQLHT</sequence>
<accession>F4W4V6</accession>